<protein>
    <submittedName>
        <fullName evidence="1">Uncharacterized protein</fullName>
    </submittedName>
</protein>
<dbReference type="Gramene" id="PUZ40753">
    <property type="protein sequence ID" value="PUZ40753"/>
    <property type="gene ID" value="GQ55_9G448700"/>
</dbReference>
<dbReference type="EMBL" id="CM009757">
    <property type="protein sequence ID" value="PUZ40753.1"/>
    <property type="molecule type" value="Genomic_DNA"/>
</dbReference>
<proteinExistence type="predicted"/>
<dbReference type="Proteomes" id="UP000244336">
    <property type="component" value="Chromosome 9"/>
</dbReference>
<accession>A0A2T7CBY1</accession>
<organism evidence="1 2">
    <name type="scientific">Panicum hallii var. hallii</name>
    <dbReference type="NCBI Taxonomy" id="1504633"/>
    <lineage>
        <taxon>Eukaryota</taxon>
        <taxon>Viridiplantae</taxon>
        <taxon>Streptophyta</taxon>
        <taxon>Embryophyta</taxon>
        <taxon>Tracheophyta</taxon>
        <taxon>Spermatophyta</taxon>
        <taxon>Magnoliopsida</taxon>
        <taxon>Liliopsida</taxon>
        <taxon>Poales</taxon>
        <taxon>Poaceae</taxon>
        <taxon>PACMAD clade</taxon>
        <taxon>Panicoideae</taxon>
        <taxon>Panicodae</taxon>
        <taxon>Paniceae</taxon>
        <taxon>Panicinae</taxon>
        <taxon>Panicum</taxon>
        <taxon>Panicum sect. Panicum</taxon>
    </lineage>
</organism>
<evidence type="ECO:0000313" key="2">
    <source>
        <dbReference type="Proteomes" id="UP000244336"/>
    </source>
</evidence>
<gene>
    <name evidence="1" type="ORF">GQ55_9G448700</name>
</gene>
<dbReference type="AlphaFoldDB" id="A0A2T7CBY1"/>
<name>A0A2T7CBY1_9POAL</name>
<reference evidence="1 2" key="1">
    <citation type="submission" date="2018-04" db="EMBL/GenBank/DDBJ databases">
        <title>WGS assembly of Panicum hallii var. hallii HAL2.</title>
        <authorList>
            <person name="Lovell J."/>
            <person name="Jenkins J."/>
            <person name="Lowry D."/>
            <person name="Mamidi S."/>
            <person name="Sreedasyam A."/>
            <person name="Weng X."/>
            <person name="Barry K."/>
            <person name="Bonette J."/>
            <person name="Campitelli B."/>
            <person name="Daum C."/>
            <person name="Gordon S."/>
            <person name="Gould B."/>
            <person name="Lipzen A."/>
            <person name="MacQueen A."/>
            <person name="Palacio-Mejia J."/>
            <person name="Plott C."/>
            <person name="Shakirov E."/>
            <person name="Shu S."/>
            <person name="Yoshinaga Y."/>
            <person name="Zane M."/>
            <person name="Rokhsar D."/>
            <person name="Grimwood J."/>
            <person name="Schmutz J."/>
            <person name="Juenger T."/>
        </authorList>
    </citation>
    <scope>NUCLEOTIDE SEQUENCE [LARGE SCALE GENOMIC DNA]</scope>
    <source>
        <strain evidence="2">cv. HAL2</strain>
    </source>
</reference>
<evidence type="ECO:0000313" key="1">
    <source>
        <dbReference type="EMBL" id="PUZ40753.1"/>
    </source>
</evidence>
<sequence length="51" mass="5777">MTLNFSAAFISDYSMPPEFGVESRSSRSLYQTTPILLDLGMCHNNIRTYLS</sequence>
<keyword evidence="2" id="KW-1185">Reference proteome</keyword>